<dbReference type="PANTHER" id="PTHR23028:SF53">
    <property type="entry name" value="ACYL_TRANSF_3 DOMAIN-CONTAINING PROTEIN"/>
    <property type="match status" value="1"/>
</dbReference>
<feature type="domain" description="Acyltransferase 3" evidence="2">
    <location>
        <begin position="11"/>
        <end position="380"/>
    </location>
</feature>
<dbReference type="GO" id="GO:0016747">
    <property type="term" value="F:acyltransferase activity, transferring groups other than amino-acyl groups"/>
    <property type="evidence" value="ECO:0007669"/>
    <property type="project" value="InterPro"/>
</dbReference>
<feature type="transmembrane region" description="Helical" evidence="1">
    <location>
        <begin position="363"/>
        <end position="383"/>
    </location>
</feature>
<evidence type="ECO:0000259" key="3">
    <source>
        <dbReference type="Pfam" id="PF19040"/>
    </source>
</evidence>
<keyword evidence="1" id="KW-0472">Membrane</keyword>
<dbReference type="PANTHER" id="PTHR23028">
    <property type="entry name" value="ACETYLTRANSFERASE"/>
    <property type="match status" value="1"/>
</dbReference>
<name>A0A330GNV0_9HYPH</name>
<reference evidence="4 5" key="2">
    <citation type="submission" date="2018-07" db="EMBL/GenBank/DDBJ databases">
        <title>Diversity of Mesorhizobium strains in Brazil.</title>
        <authorList>
            <person name="Helene L.C.F."/>
            <person name="Dall'Agnol R."/>
            <person name="Delamuta J.R.M."/>
            <person name="Hungria M."/>
        </authorList>
    </citation>
    <scope>NUCLEOTIDE SEQUENCE [LARGE SCALE GENOMIC DNA]</scope>
    <source>
        <strain evidence="4 5">CNPSo 3140</strain>
    </source>
</reference>
<feature type="transmembrane region" description="Helical" evidence="1">
    <location>
        <begin position="36"/>
        <end position="57"/>
    </location>
</feature>
<keyword evidence="5" id="KW-1185">Reference proteome</keyword>
<keyword evidence="1" id="KW-1133">Transmembrane helix</keyword>
<evidence type="ECO:0000313" key="5">
    <source>
        <dbReference type="Proteomes" id="UP000251956"/>
    </source>
</evidence>
<feature type="transmembrane region" description="Helical" evidence="1">
    <location>
        <begin position="12"/>
        <end position="30"/>
    </location>
</feature>
<dbReference type="GO" id="GO:0016020">
    <property type="term" value="C:membrane"/>
    <property type="evidence" value="ECO:0007669"/>
    <property type="project" value="TreeGrafter"/>
</dbReference>
<organism evidence="4 5">
    <name type="scientific">Mesorhizobium atlanticum</name>
    <dbReference type="NCBI Taxonomy" id="2233532"/>
    <lineage>
        <taxon>Bacteria</taxon>
        <taxon>Pseudomonadati</taxon>
        <taxon>Pseudomonadota</taxon>
        <taxon>Alphaproteobacteria</taxon>
        <taxon>Hyphomicrobiales</taxon>
        <taxon>Phyllobacteriaceae</taxon>
        <taxon>Mesorhizobium</taxon>
    </lineage>
</organism>
<protein>
    <submittedName>
        <fullName evidence="4">Acyltransferase</fullName>
    </submittedName>
</protein>
<feature type="transmembrane region" description="Helical" evidence="1">
    <location>
        <begin position="103"/>
        <end position="122"/>
    </location>
</feature>
<dbReference type="AlphaFoldDB" id="A0A330GNV0"/>
<keyword evidence="1" id="KW-0812">Transmembrane</keyword>
<dbReference type="EMBL" id="QMBQ01000010">
    <property type="protein sequence ID" value="RAZ72715.1"/>
    <property type="molecule type" value="Genomic_DNA"/>
</dbReference>
<keyword evidence="4" id="KW-0808">Transferase</keyword>
<feature type="transmembrane region" description="Helical" evidence="1">
    <location>
        <begin position="261"/>
        <end position="281"/>
    </location>
</feature>
<gene>
    <name evidence="4" type="ORF">DPM35_28525</name>
</gene>
<accession>A0A330GNV0</accession>
<dbReference type="Pfam" id="PF19040">
    <property type="entry name" value="SGNH"/>
    <property type="match status" value="1"/>
</dbReference>
<sequence>MSASAQDFRPDIEGLRAVAVAGVVAYHFGLKALPGGFVGVDIFFVISGYLITRHLVAEISETGRLDLLRFYARRARRLLPAALFVIAATLAAGALILSPEEQALYSKGAMFASAYMINLWLIRWSFDYFANDATSNPFIHYWSLSVEEQFYLAWPALLMLAARLERFAVSRKRRTAPAFRFDAIPDGKPLHTFPGIALKPGKRAIIVAIGVVGLVSFILCAWLTSVSQPWAFYFSPLRAWEFAAGGLTSMAPARLLQTRPLLGRALSLTGLTMIGTAYLTFSEDAPFPGFLALLPVAGTVLLLKAGAAGARDGYSPNSGRNWVNAALALPPLQWTGRLSYSIYLWHWPVIVYAGMLAPELTPIERLCCLALTLALSALTYHLIENPIRRNGWLTANAARALVPALLLTGTGVAAAYGNARLAVRDLDPQQRIIAASAAEPSTARARAGCVQDYETVTPAPCVFGDGRRVIALFGDSHADHWSTPLIEAGRKNGYRVVTWLKNSCRASRISVWSAELKRPYAECDRWREQAIAGIIEARPALVVISELALASGRKMAGRGGDTARQDAEWRAGLRSTLTSLSKAGLKVAFIRDVPFNNANVDTCVARALWRDEAPSRCDQTRAYAANDAMAAVERDIVDSIPNAAYVDLTDRFCNATVCHAFIDGKLAFRDQHHMATPFAESLEPEVEKRVISKVGR</sequence>
<keyword evidence="4" id="KW-0012">Acyltransferase</keyword>
<dbReference type="InterPro" id="IPR050879">
    <property type="entry name" value="Acyltransferase_3"/>
</dbReference>
<dbReference type="RefSeq" id="WP_112130571.1">
    <property type="nucleotide sequence ID" value="NZ_QMBQ01000010.1"/>
</dbReference>
<evidence type="ECO:0000256" key="1">
    <source>
        <dbReference type="SAM" id="Phobius"/>
    </source>
</evidence>
<feature type="transmembrane region" description="Helical" evidence="1">
    <location>
        <begin position="204"/>
        <end position="224"/>
    </location>
</feature>
<dbReference type="OrthoDB" id="9796461at2"/>
<evidence type="ECO:0000259" key="2">
    <source>
        <dbReference type="Pfam" id="PF01757"/>
    </source>
</evidence>
<dbReference type="GO" id="GO:0009103">
    <property type="term" value="P:lipopolysaccharide biosynthetic process"/>
    <property type="evidence" value="ECO:0007669"/>
    <property type="project" value="TreeGrafter"/>
</dbReference>
<feature type="transmembrane region" description="Helical" evidence="1">
    <location>
        <begin position="287"/>
        <end position="310"/>
    </location>
</feature>
<proteinExistence type="predicted"/>
<dbReference type="InterPro" id="IPR002656">
    <property type="entry name" value="Acyl_transf_3_dom"/>
</dbReference>
<reference evidence="5" key="1">
    <citation type="submission" date="2018-06" db="EMBL/GenBank/DDBJ databases">
        <authorList>
            <person name="Helene L.C."/>
            <person name="Dall'Agnol R."/>
            <person name="Delamuta J.R."/>
            <person name="Hungria M."/>
        </authorList>
    </citation>
    <scope>NUCLEOTIDE SEQUENCE [LARGE SCALE GENOMIC DNA]</scope>
    <source>
        <strain evidence="5">CNPSo 3140</strain>
    </source>
</reference>
<dbReference type="InterPro" id="IPR043968">
    <property type="entry name" value="SGNH"/>
</dbReference>
<dbReference type="Proteomes" id="UP000251956">
    <property type="component" value="Unassembled WGS sequence"/>
</dbReference>
<feature type="transmembrane region" description="Helical" evidence="1">
    <location>
        <begin position="78"/>
        <end position="97"/>
    </location>
</feature>
<comment type="caution">
    <text evidence="4">The sequence shown here is derived from an EMBL/GenBank/DDBJ whole genome shotgun (WGS) entry which is preliminary data.</text>
</comment>
<dbReference type="Pfam" id="PF01757">
    <property type="entry name" value="Acyl_transf_3"/>
    <property type="match status" value="1"/>
</dbReference>
<feature type="domain" description="SGNH" evidence="3">
    <location>
        <begin position="452"/>
        <end position="687"/>
    </location>
</feature>
<evidence type="ECO:0000313" key="4">
    <source>
        <dbReference type="EMBL" id="RAZ72715.1"/>
    </source>
</evidence>